<dbReference type="Gene3D" id="2.60.120.920">
    <property type="match status" value="2"/>
</dbReference>
<accession>A0A060WAL6</accession>
<dbReference type="PaxDb" id="8022-A0A060WAL6"/>
<dbReference type="STRING" id="8022.A0A060WAL6"/>
<feature type="domain" description="NHR" evidence="1">
    <location>
        <begin position="113"/>
        <end position="226"/>
    </location>
</feature>
<organism evidence="2 3">
    <name type="scientific">Oncorhynchus mykiss</name>
    <name type="common">Rainbow trout</name>
    <name type="synonym">Salmo gairdneri</name>
    <dbReference type="NCBI Taxonomy" id="8022"/>
    <lineage>
        <taxon>Eukaryota</taxon>
        <taxon>Metazoa</taxon>
        <taxon>Chordata</taxon>
        <taxon>Craniata</taxon>
        <taxon>Vertebrata</taxon>
        <taxon>Euteleostomi</taxon>
        <taxon>Actinopterygii</taxon>
        <taxon>Neopterygii</taxon>
        <taxon>Teleostei</taxon>
        <taxon>Protacanthopterygii</taxon>
        <taxon>Salmoniformes</taxon>
        <taxon>Salmonidae</taxon>
        <taxon>Salmoninae</taxon>
        <taxon>Oncorhynchus</taxon>
    </lineage>
</organism>
<dbReference type="InterPro" id="IPR006573">
    <property type="entry name" value="NHR_dom"/>
</dbReference>
<name>A0A060WAL6_ONCMY</name>
<evidence type="ECO:0000259" key="1">
    <source>
        <dbReference type="PROSITE" id="PS51065"/>
    </source>
</evidence>
<dbReference type="Pfam" id="PF07177">
    <property type="entry name" value="Neuralized"/>
    <property type="match status" value="2"/>
</dbReference>
<dbReference type="AlphaFoldDB" id="A0A060WAL6"/>
<dbReference type="PANTHER" id="PTHR12429">
    <property type="entry name" value="NEURALIZED"/>
    <property type="match status" value="1"/>
</dbReference>
<evidence type="ECO:0000313" key="3">
    <source>
        <dbReference type="Proteomes" id="UP000193380"/>
    </source>
</evidence>
<proteinExistence type="predicted"/>
<dbReference type="Proteomes" id="UP000193380">
    <property type="component" value="Unassembled WGS sequence"/>
</dbReference>
<dbReference type="InterPro" id="IPR043136">
    <property type="entry name" value="B30.2/SPRY_sf"/>
</dbReference>
<dbReference type="PANTHER" id="PTHR12429:SF14">
    <property type="entry name" value="NEURALIZED-LIKE PROTEIN 4"/>
    <property type="match status" value="1"/>
</dbReference>
<feature type="domain" description="NHR" evidence="1">
    <location>
        <begin position="1"/>
        <end position="79"/>
    </location>
</feature>
<dbReference type="SMART" id="SM00588">
    <property type="entry name" value="NEUZ"/>
    <property type="match status" value="1"/>
</dbReference>
<gene>
    <name evidence="2" type="ORF">GSONMT00066787001</name>
</gene>
<dbReference type="InterPro" id="IPR037962">
    <property type="entry name" value="Neuralized"/>
</dbReference>
<sequence>MMTGNGVMHNGTTILDEYGHNLDRLKAGDTVGVVRKEDGSLHFFVNGVAQGPAAWNVPPSVYAVVDLYGQAAQATIMDDMADLPPLPEDSSEGPTVMSPGSPCSVAGGNSANDLRFHQLHGTNAVITNGGRTALRQNCRSEFNDAIVISNRCLRDGELFEIVIQKMVDRWSGSIEAGKIMAGKAFLFYPSQTSHSPIHTHSRGVMCLSVCVLSRCDFHQARRAGVS</sequence>
<evidence type="ECO:0000313" key="2">
    <source>
        <dbReference type="EMBL" id="CDQ62234.1"/>
    </source>
</evidence>
<dbReference type="FunFam" id="2.60.120.920:FF:000145">
    <property type="entry name" value="Uncharacterized protein"/>
    <property type="match status" value="1"/>
</dbReference>
<reference evidence="2" key="2">
    <citation type="submission" date="2014-03" db="EMBL/GenBank/DDBJ databases">
        <authorList>
            <person name="Genoscope - CEA"/>
        </authorList>
    </citation>
    <scope>NUCLEOTIDE SEQUENCE</scope>
</reference>
<dbReference type="EMBL" id="FR904402">
    <property type="protein sequence ID" value="CDQ62234.1"/>
    <property type="molecule type" value="Genomic_DNA"/>
</dbReference>
<protein>
    <recommendedName>
        <fullName evidence="1">NHR domain-containing protein</fullName>
    </recommendedName>
</protein>
<dbReference type="CDD" id="cd12887">
    <property type="entry name" value="SPRY_NHR_like"/>
    <property type="match status" value="1"/>
</dbReference>
<dbReference type="PROSITE" id="PS51065">
    <property type="entry name" value="NHR"/>
    <property type="match status" value="2"/>
</dbReference>
<reference evidence="2" key="1">
    <citation type="journal article" date="2014" name="Nat. Commun.">
        <title>The rainbow trout genome provides novel insights into evolution after whole-genome duplication in vertebrates.</title>
        <authorList>
            <person name="Berthelot C."/>
            <person name="Brunet F."/>
            <person name="Chalopin D."/>
            <person name="Juanchich A."/>
            <person name="Bernard M."/>
            <person name="Noel B."/>
            <person name="Bento P."/>
            <person name="Da Silva C."/>
            <person name="Labadie K."/>
            <person name="Alberti A."/>
            <person name="Aury J.M."/>
            <person name="Louis A."/>
            <person name="Dehais P."/>
            <person name="Bardou P."/>
            <person name="Montfort J."/>
            <person name="Klopp C."/>
            <person name="Cabau C."/>
            <person name="Gaspin C."/>
            <person name="Thorgaard G.H."/>
            <person name="Boussaha M."/>
            <person name="Quillet E."/>
            <person name="Guyomard R."/>
            <person name="Galiana D."/>
            <person name="Bobe J."/>
            <person name="Volff J.N."/>
            <person name="Genet C."/>
            <person name="Wincker P."/>
            <person name="Jaillon O."/>
            <person name="Roest Crollius H."/>
            <person name="Guiguen Y."/>
        </authorList>
    </citation>
    <scope>NUCLEOTIDE SEQUENCE [LARGE SCALE GENOMIC DNA]</scope>
</reference>
<dbReference type="GO" id="GO:0061630">
    <property type="term" value="F:ubiquitin protein ligase activity"/>
    <property type="evidence" value="ECO:0007669"/>
    <property type="project" value="TreeGrafter"/>
</dbReference>